<reference evidence="1" key="1">
    <citation type="submission" date="2013-07" db="EMBL/GenBank/DDBJ databases">
        <title>The genome of an arbuscular mycorrhizal fungus provides insights into the evolution of the oldest plant symbiosis.</title>
        <authorList>
            <consortium name="DOE Joint Genome Institute"/>
            <person name="Tisserant E."/>
            <person name="Malbreil M."/>
            <person name="Kuo A."/>
            <person name="Kohler A."/>
            <person name="Symeonidi A."/>
            <person name="Balestrini R."/>
            <person name="Charron P."/>
            <person name="Duensing N."/>
            <person name="Frei-dit-Frey N."/>
            <person name="Gianinazzi-Pearson V."/>
            <person name="Gilbert B."/>
            <person name="Handa Y."/>
            <person name="Hijri M."/>
            <person name="Kaul R."/>
            <person name="Kawaguchi M."/>
            <person name="Krajinski F."/>
            <person name="Lammers P."/>
            <person name="Lapierre D."/>
            <person name="Masclaux F.G."/>
            <person name="Murat C."/>
            <person name="Morin E."/>
            <person name="Ndikumana S."/>
            <person name="Pagni M."/>
            <person name="Petitpierre D."/>
            <person name="Requena N."/>
            <person name="Rosikiewicz P."/>
            <person name="Riley R."/>
            <person name="Saito K."/>
            <person name="San Clemente H."/>
            <person name="Shapiro H."/>
            <person name="van Tuinen D."/>
            <person name="Becard G."/>
            <person name="Bonfante P."/>
            <person name="Paszkowski U."/>
            <person name="Shachar-Hill Y."/>
            <person name="Young J.P."/>
            <person name="Sanders I.R."/>
            <person name="Henrissat B."/>
            <person name="Rensing S.A."/>
            <person name="Grigoriev I.V."/>
            <person name="Corradi N."/>
            <person name="Roux C."/>
            <person name="Martin F."/>
        </authorList>
    </citation>
    <scope>NUCLEOTIDE SEQUENCE</scope>
    <source>
        <strain evidence="1">DAOM 197198</strain>
    </source>
</reference>
<dbReference type="EMBL" id="KI288919">
    <property type="protein sequence ID" value="ESA08689.1"/>
    <property type="molecule type" value="Genomic_DNA"/>
</dbReference>
<dbReference type="HOGENOM" id="CLU_2795240_0_0_1"/>
<gene>
    <name evidence="1" type="ORF">GLOINDRAFT_31412</name>
</gene>
<sequence length="68" mass="7529">MCEVLIADNGKFLQIPGVYVTGKETQTQDSVSFQESDTDYKAITSDILLLFAIMKRRSIIGLKVSLTS</sequence>
<protein>
    <submittedName>
        <fullName evidence="1">Uncharacterized protein</fullName>
    </submittedName>
</protein>
<accession>U9TKJ6</accession>
<name>U9TKJ6_RHIID</name>
<dbReference type="AlphaFoldDB" id="U9TKJ6"/>
<organism evidence="1">
    <name type="scientific">Rhizophagus irregularis (strain DAOM 181602 / DAOM 197198 / MUCL 43194)</name>
    <name type="common">Arbuscular mycorrhizal fungus</name>
    <name type="synonym">Glomus intraradices</name>
    <dbReference type="NCBI Taxonomy" id="747089"/>
    <lineage>
        <taxon>Eukaryota</taxon>
        <taxon>Fungi</taxon>
        <taxon>Fungi incertae sedis</taxon>
        <taxon>Mucoromycota</taxon>
        <taxon>Glomeromycotina</taxon>
        <taxon>Glomeromycetes</taxon>
        <taxon>Glomerales</taxon>
        <taxon>Glomeraceae</taxon>
        <taxon>Rhizophagus</taxon>
    </lineage>
</organism>
<evidence type="ECO:0000313" key="1">
    <source>
        <dbReference type="EMBL" id="ESA08689.1"/>
    </source>
</evidence>
<proteinExistence type="predicted"/>